<dbReference type="SMART" id="SM00445">
    <property type="entry name" value="LINK"/>
    <property type="match status" value="1"/>
</dbReference>
<dbReference type="InterPro" id="IPR000538">
    <property type="entry name" value="Link_dom"/>
</dbReference>
<dbReference type="PRINTS" id="PR01265">
    <property type="entry name" value="LINKMODULE"/>
</dbReference>
<dbReference type="STRING" id="30732.ENSOMEP00000000629"/>
<proteinExistence type="predicted"/>
<evidence type="ECO:0000256" key="2">
    <source>
        <dbReference type="ARBA" id="ARBA00022692"/>
    </source>
</evidence>
<keyword evidence="8" id="KW-0325">Glycoprotein</keyword>
<feature type="disulfide bond" evidence="9">
    <location>
        <begin position="88"/>
        <end position="109"/>
    </location>
</feature>
<evidence type="ECO:0000256" key="7">
    <source>
        <dbReference type="ARBA" id="ARBA00023170"/>
    </source>
</evidence>
<dbReference type="PROSITE" id="PS01241">
    <property type="entry name" value="LINK_1"/>
    <property type="match status" value="1"/>
</dbReference>
<feature type="chain" id="PRO_5017464197" evidence="11">
    <location>
        <begin position="20"/>
        <end position="266"/>
    </location>
</feature>
<evidence type="ECO:0000256" key="1">
    <source>
        <dbReference type="ARBA" id="ARBA00004167"/>
    </source>
</evidence>
<organism evidence="13 14">
    <name type="scientific">Oryzias melastigma</name>
    <name type="common">Marine medaka</name>
    <dbReference type="NCBI Taxonomy" id="30732"/>
    <lineage>
        <taxon>Eukaryota</taxon>
        <taxon>Metazoa</taxon>
        <taxon>Chordata</taxon>
        <taxon>Craniata</taxon>
        <taxon>Vertebrata</taxon>
        <taxon>Euteleostomi</taxon>
        <taxon>Actinopterygii</taxon>
        <taxon>Neopterygii</taxon>
        <taxon>Teleostei</taxon>
        <taxon>Neoteleostei</taxon>
        <taxon>Acanthomorphata</taxon>
        <taxon>Ovalentaria</taxon>
        <taxon>Atherinomorphae</taxon>
        <taxon>Beloniformes</taxon>
        <taxon>Adrianichthyidae</taxon>
        <taxon>Oryziinae</taxon>
        <taxon>Oryzias</taxon>
    </lineage>
</organism>
<dbReference type="PANTHER" id="PTHR10225">
    <property type="entry name" value="HYALURONAN RECEPTOR"/>
    <property type="match status" value="1"/>
</dbReference>
<reference evidence="13" key="1">
    <citation type="submission" date="2025-08" db="UniProtKB">
        <authorList>
            <consortium name="Ensembl"/>
        </authorList>
    </citation>
    <scope>IDENTIFICATION</scope>
</reference>
<dbReference type="OMA" id="YIQTEEW"/>
<name>A0A3B3B668_ORYME</name>
<dbReference type="Pfam" id="PF00193">
    <property type="entry name" value="Xlink"/>
    <property type="match status" value="1"/>
</dbReference>
<dbReference type="OrthoDB" id="9938473at2759"/>
<reference evidence="13" key="2">
    <citation type="submission" date="2025-09" db="UniProtKB">
        <authorList>
            <consortium name="Ensembl"/>
        </authorList>
    </citation>
    <scope>IDENTIFICATION</scope>
</reference>
<evidence type="ECO:0000256" key="4">
    <source>
        <dbReference type="ARBA" id="ARBA00022989"/>
    </source>
</evidence>
<dbReference type="Gene3D" id="3.10.100.10">
    <property type="entry name" value="Mannose-Binding Protein A, subunit A"/>
    <property type="match status" value="1"/>
</dbReference>
<dbReference type="InterPro" id="IPR016187">
    <property type="entry name" value="CTDL_fold"/>
</dbReference>
<evidence type="ECO:0000256" key="10">
    <source>
        <dbReference type="SAM" id="Phobius"/>
    </source>
</evidence>
<evidence type="ECO:0000259" key="12">
    <source>
        <dbReference type="PROSITE" id="PS50963"/>
    </source>
</evidence>
<dbReference type="GO" id="GO:0005540">
    <property type="term" value="F:hyaluronic acid binding"/>
    <property type="evidence" value="ECO:0007669"/>
    <property type="project" value="InterPro"/>
</dbReference>
<evidence type="ECO:0000256" key="11">
    <source>
        <dbReference type="SAM" id="SignalP"/>
    </source>
</evidence>
<dbReference type="RefSeq" id="XP_024150484.1">
    <property type="nucleotide sequence ID" value="XM_024294716.2"/>
</dbReference>
<dbReference type="PaxDb" id="30732-ENSOMEP00000000629"/>
<dbReference type="GeneID" id="112160291"/>
<dbReference type="Proteomes" id="UP000261560">
    <property type="component" value="Unplaced"/>
</dbReference>
<evidence type="ECO:0000256" key="8">
    <source>
        <dbReference type="ARBA" id="ARBA00023180"/>
    </source>
</evidence>
<sequence>MTTIHLLIISVLFVSSAVSTFNVTRIRVFPAANHSIAGVMQVSYTNEQNQPQYAFNASQARNLCWFLGLNIATKSQVEQALSRGFETCRFGWIDEHCAVIPRIHAFTICGQNQTGLVEWRTSVTKMFDVFCFNESDATGQLQDAETPRNDLEFTEAPNSTLTSQFVSSITTAEAMIKEEEPARFVSSPHGSTGANIVLIGCTCGLLLTSIAIFVYLKVRRRWSLSSSKKQQKEYIQTEELKLAKNVSETTKAVDEQQRTEACSCED</sequence>
<keyword evidence="7" id="KW-0675">Receptor</keyword>
<keyword evidence="3 11" id="KW-0732">Signal</keyword>
<dbReference type="PANTHER" id="PTHR10225:SF2">
    <property type="entry name" value="LYMPHATIC VESSEL ENDOTHELIAL HYALURONIC ACID RECEPTOR 1"/>
    <property type="match status" value="1"/>
</dbReference>
<dbReference type="SUPFAM" id="SSF56436">
    <property type="entry name" value="C-type lectin-like"/>
    <property type="match status" value="1"/>
</dbReference>
<keyword evidence="4 10" id="KW-1133">Transmembrane helix</keyword>
<keyword evidence="5 10" id="KW-0472">Membrane</keyword>
<evidence type="ECO:0000256" key="9">
    <source>
        <dbReference type="PROSITE-ProRule" id="PRU00323"/>
    </source>
</evidence>
<dbReference type="GO" id="GO:0004888">
    <property type="term" value="F:transmembrane signaling receptor activity"/>
    <property type="evidence" value="ECO:0007669"/>
    <property type="project" value="TreeGrafter"/>
</dbReference>
<evidence type="ECO:0000313" key="14">
    <source>
        <dbReference type="Proteomes" id="UP000261560"/>
    </source>
</evidence>
<dbReference type="GeneTree" id="ENSGT00530000063822"/>
<keyword evidence="6 9" id="KW-1015">Disulfide bond</keyword>
<comment type="subcellular location">
    <subcellularLocation>
        <location evidence="1">Membrane</location>
        <topology evidence="1">Single-pass membrane protein</topology>
    </subcellularLocation>
</comment>
<dbReference type="InterPro" id="IPR016186">
    <property type="entry name" value="C-type_lectin-like/link_sf"/>
</dbReference>
<feature type="transmembrane region" description="Helical" evidence="10">
    <location>
        <begin position="196"/>
        <end position="216"/>
    </location>
</feature>
<evidence type="ECO:0000256" key="3">
    <source>
        <dbReference type="ARBA" id="ARBA00022729"/>
    </source>
</evidence>
<dbReference type="PROSITE" id="PS50963">
    <property type="entry name" value="LINK_2"/>
    <property type="match status" value="1"/>
</dbReference>
<dbReference type="GO" id="GO:0007155">
    <property type="term" value="P:cell adhesion"/>
    <property type="evidence" value="ECO:0007669"/>
    <property type="project" value="InterPro"/>
</dbReference>
<evidence type="ECO:0000256" key="5">
    <source>
        <dbReference type="ARBA" id="ARBA00023136"/>
    </source>
</evidence>
<dbReference type="Ensembl" id="ENSOMET00000015543.1">
    <property type="protein sequence ID" value="ENSOMEP00000000629.1"/>
    <property type="gene ID" value="ENSOMEG00000001505.1"/>
</dbReference>
<feature type="signal peptide" evidence="11">
    <location>
        <begin position="1"/>
        <end position="19"/>
    </location>
</feature>
<keyword evidence="2 10" id="KW-0812">Transmembrane</keyword>
<dbReference type="KEGG" id="oml:112160291"/>
<dbReference type="InterPro" id="IPR043210">
    <property type="entry name" value="CD44_antigen-like"/>
</dbReference>
<feature type="domain" description="Link" evidence="12">
    <location>
        <begin position="42"/>
        <end position="133"/>
    </location>
</feature>
<accession>A0A3B3B668</accession>
<dbReference type="AlphaFoldDB" id="A0A3B3B668"/>
<dbReference type="GO" id="GO:0005886">
    <property type="term" value="C:plasma membrane"/>
    <property type="evidence" value="ECO:0007669"/>
    <property type="project" value="TreeGrafter"/>
</dbReference>
<evidence type="ECO:0000313" key="13">
    <source>
        <dbReference type="Ensembl" id="ENSOMEP00000000629.1"/>
    </source>
</evidence>
<dbReference type="CTD" id="560618"/>
<keyword evidence="14" id="KW-1185">Reference proteome</keyword>
<protein>
    <submittedName>
        <fullName evidence="13">Lymphatic vessel endothelial hyaluronan receptor 1</fullName>
    </submittedName>
</protein>
<comment type="caution">
    <text evidence="9">Lacks conserved residue(s) required for the propagation of feature annotation.</text>
</comment>
<evidence type="ECO:0000256" key="6">
    <source>
        <dbReference type="ARBA" id="ARBA00023157"/>
    </source>
</evidence>